<protein>
    <submittedName>
        <fullName evidence="2">DnaJ domain-containing protein</fullName>
    </submittedName>
</protein>
<evidence type="ECO:0000259" key="1">
    <source>
        <dbReference type="PROSITE" id="PS50076"/>
    </source>
</evidence>
<feature type="non-terminal residue" evidence="2">
    <location>
        <position position="72"/>
    </location>
</feature>
<dbReference type="InParanoid" id="A0A5J5EDX1"/>
<dbReference type="Proteomes" id="UP000326924">
    <property type="component" value="Unassembled WGS sequence"/>
</dbReference>
<dbReference type="PROSITE" id="PS50076">
    <property type="entry name" value="DNAJ_2"/>
    <property type="match status" value="1"/>
</dbReference>
<dbReference type="PRINTS" id="PR00625">
    <property type="entry name" value="JDOMAIN"/>
</dbReference>
<evidence type="ECO:0000313" key="3">
    <source>
        <dbReference type="Proteomes" id="UP000326924"/>
    </source>
</evidence>
<name>A0A5J5EDX1_9PEZI</name>
<dbReference type="SMART" id="SM00271">
    <property type="entry name" value="DnaJ"/>
    <property type="match status" value="1"/>
</dbReference>
<gene>
    <name evidence="2" type="ORF">FN846DRAFT_787392</name>
</gene>
<dbReference type="Pfam" id="PF00226">
    <property type="entry name" value="DnaJ"/>
    <property type="match status" value="1"/>
</dbReference>
<organism evidence="2 3">
    <name type="scientific">Sphaerosporella brunnea</name>
    <dbReference type="NCBI Taxonomy" id="1250544"/>
    <lineage>
        <taxon>Eukaryota</taxon>
        <taxon>Fungi</taxon>
        <taxon>Dikarya</taxon>
        <taxon>Ascomycota</taxon>
        <taxon>Pezizomycotina</taxon>
        <taxon>Pezizomycetes</taxon>
        <taxon>Pezizales</taxon>
        <taxon>Pyronemataceae</taxon>
        <taxon>Sphaerosporella</taxon>
    </lineage>
</organism>
<comment type="caution">
    <text evidence="2">The sequence shown here is derived from an EMBL/GenBank/DDBJ whole genome shotgun (WGS) entry which is preliminary data.</text>
</comment>
<proteinExistence type="predicted"/>
<dbReference type="InterPro" id="IPR051964">
    <property type="entry name" value="Chaperone_stress_response"/>
</dbReference>
<dbReference type="AlphaFoldDB" id="A0A5J5EDX1"/>
<dbReference type="PANTHER" id="PTHR44029:SF1">
    <property type="entry name" value="DNAJ HOMOLOG SUBFAMILY C MEMBER 21"/>
    <property type="match status" value="1"/>
</dbReference>
<evidence type="ECO:0000313" key="2">
    <source>
        <dbReference type="EMBL" id="KAA8893825.1"/>
    </source>
</evidence>
<accession>A0A5J5EDX1</accession>
<dbReference type="Gene3D" id="1.10.287.110">
    <property type="entry name" value="DnaJ domain"/>
    <property type="match status" value="1"/>
</dbReference>
<dbReference type="SUPFAM" id="SSF46565">
    <property type="entry name" value="Chaperone J-domain"/>
    <property type="match status" value="1"/>
</dbReference>
<feature type="domain" description="J" evidence="1">
    <location>
        <begin position="7"/>
        <end position="72"/>
    </location>
</feature>
<reference evidence="2 3" key="1">
    <citation type="submission" date="2019-09" db="EMBL/GenBank/DDBJ databases">
        <title>Draft genome of the ectomycorrhizal ascomycete Sphaerosporella brunnea.</title>
        <authorList>
            <consortium name="DOE Joint Genome Institute"/>
            <person name="Benucci G.M."/>
            <person name="Marozzi G."/>
            <person name="Antonielli L."/>
            <person name="Sanchez S."/>
            <person name="Marco P."/>
            <person name="Wang X."/>
            <person name="Falini L.B."/>
            <person name="Barry K."/>
            <person name="Haridas S."/>
            <person name="Lipzen A."/>
            <person name="Labutti K."/>
            <person name="Grigoriev I.V."/>
            <person name="Murat C."/>
            <person name="Martin F."/>
            <person name="Albertini E."/>
            <person name="Donnini D."/>
            <person name="Bonito G."/>
        </authorList>
    </citation>
    <scope>NUCLEOTIDE SEQUENCE [LARGE SCALE GENOMIC DNA]</scope>
    <source>
        <strain evidence="2 3">Sb_GMNB300</strain>
    </source>
</reference>
<dbReference type="InterPro" id="IPR036869">
    <property type="entry name" value="J_dom_sf"/>
</dbReference>
<dbReference type="GO" id="GO:0005737">
    <property type="term" value="C:cytoplasm"/>
    <property type="evidence" value="ECO:0007669"/>
    <property type="project" value="TreeGrafter"/>
</dbReference>
<dbReference type="PANTHER" id="PTHR44029">
    <property type="entry name" value="DNAJ HOMOLOG SUBFAMILY C MEMBER 21"/>
    <property type="match status" value="1"/>
</dbReference>
<keyword evidence="3" id="KW-1185">Reference proteome</keyword>
<dbReference type="EMBL" id="VXIS01000397">
    <property type="protein sequence ID" value="KAA8893825.1"/>
    <property type="molecule type" value="Genomic_DNA"/>
</dbReference>
<sequence>MNHTIPCHYCVLNIAPRATDAEITKAYRQAALRLHPDKHPDNKEWATKQFQQLGDSYEFLKDPEKRAHWDDF</sequence>
<dbReference type="InterPro" id="IPR001623">
    <property type="entry name" value="DnaJ_domain"/>
</dbReference>
<dbReference type="CDD" id="cd06257">
    <property type="entry name" value="DnaJ"/>
    <property type="match status" value="1"/>
</dbReference>
<dbReference type="OrthoDB" id="10250354at2759"/>